<reference evidence="1 2" key="1">
    <citation type="submission" date="2015-07" db="EMBL/GenBank/DDBJ databases">
        <title>The genome of Melipona quadrifasciata.</title>
        <authorList>
            <person name="Pan H."/>
            <person name="Kapheim K."/>
        </authorList>
    </citation>
    <scope>NUCLEOTIDE SEQUENCE [LARGE SCALE GENOMIC DNA]</scope>
    <source>
        <strain evidence="1">0111107301</strain>
        <tissue evidence="1">Whole body</tissue>
    </source>
</reference>
<sequence length="93" mass="10364">MLYQASKYNIACGFVPYVHKFHTSSKRWRFVSKSLHKTHPVGLMAATPYPRRLLLQLPARLDGPSILAVLPHSALFAATSEIGRTSTLVVEES</sequence>
<dbReference type="EMBL" id="KQ435801">
    <property type="protein sequence ID" value="KOX73220.1"/>
    <property type="molecule type" value="Genomic_DNA"/>
</dbReference>
<protein>
    <submittedName>
        <fullName evidence="1">Uncharacterized protein</fullName>
    </submittedName>
</protein>
<accession>A0A0M8ZXN3</accession>
<proteinExistence type="predicted"/>
<gene>
    <name evidence="1" type="ORF">WN51_00331</name>
</gene>
<name>A0A0M8ZXN3_9HYME</name>
<evidence type="ECO:0000313" key="2">
    <source>
        <dbReference type="Proteomes" id="UP000053105"/>
    </source>
</evidence>
<evidence type="ECO:0000313" key="1">
    <source>
        <dbReference type="EMBL" id="KOX73220.1"/>
    </source>
</evidence>
<dbReference type="AlphaFoldDB" id="A0A0M8ZXN3"/>
<keyword evidence="2" id="KW-1185">Reference proteome</keyword>
<dbReference type="Proteomes" id="UP000053105">
    <property type="component" value="Unassembled WGS sequence"/>
</dbReference>
<organism evidence="1 2">
    <name type="scientific">Melipona quadrifasciata</name>
    <dbReference type="NCBI Taxonomy" id="166423"/>
    <lineage>
        <taxon>Eukaryota</taxon>
        <taxon>Metazoa</taxon>
        <taxon>Ecdysozoa</taxon>
        <taxon>Arthropoda</taxon>
        <taxon>Hexapoda</taxon>
        <taxon>Insecta</taxon>
        <taxon>Pterygota</taxon>
        <taxon>Neoptera</taxon>
        <taxon>Endopterygota</taxon>
        <taxon>Hymenoptera</taxon>
        <taxon>Apocrita</taxon>
        <taxon>Aculeata</taxon>
        <taxon>Apoidea</taxon>
        <taxon>Anthophila</taxon>
        <taxon>Apidae</taxon>
        <taxon>Melipona</taxon>
    </lineage>
</organism>